<sequence>MREPSCLGPSDVVPHRRLCLAADMEQYSRLDTRTQSAVQADLVRLLDEAATLSGLDRATWARQPQGDMEFAVLPEDTDSTVLGAFVHHLSACLASLNARQAAQRVRLRLAVDAGVATGAALGHAGPAPVAVARYVNAPPLKAVLAALTSADLAVMVSDRLYQDVVRFGHPGLDPAQYVRVHVQVKEFGGYGWVRVPGHGPDGIRAAVDGVSEPPPSADVPVTRRTSLSQHVRQGVAVGRDVNGGLNVGLPATPPQASPWRDW</sequence>
<reference evidence="1 2" key="1">
    <citation type="journal article" date="2019" name="Int. J. Syst. Evol. Microbiol.">
        <title>The Global Catalogue of Microorganisms (GCM) 10K type strain sequencing project: providing services to taxonomists for standard genome sequencing and annotation.</title>
        <authorList>
            <consortium name="The Broad Institute Genomics Platform"/>
            <consortium name="The Broad Institute Genome Sequencing Center for Infectious Disease"/>
            <person name="Wu L."/>
            <person name="Ma J."/>
        </authorList>
    </citation>
    <scope>NUCLEOTIDE SEQUENCE [LARGE SCALE GENOMIC DNA]</scope>
    <source>
        <strain evidence="1 2">JCM 6923</strain>
    </source>
</reference>
<proteinExistence type="predicted"/>
<evidence type="ECO:0000313" key="1">
    <source>
        <dbReference type="EMBL" id="GAA2493739.1"/>
    </source>
</evidence>
<gene>
    <name evidence="1" type="ORF">GCM10010422_46070</name>
</gene>
<dbReference type="Proteomes" id="UP001501721">
    <property type="component" value="Unassembled WGS sequence"/>
</dbReference>
<organism evidence="1 2">
    <name type="scientific">Streptomyces graminearus</name>
    <dbReference type="NCBI Taxonomy" id="284030"/>
    <lineage>
        <taxon>Bacteria</taxon>
        <taxon>Bacillati</taxon>
        <taxon>Actinomycetota</taxon>
        <taxon>Actinomycetes</taxon>
        <taxon>Kitasatosporales</taxon>
        <taxon>Streptomycetaceae</taxon>
        <taxon>Streptomyces</taxon>
    </lineage>
</organism>
<dbReference type="EMBL" id="BAAATL010000023">
    <property type="protein sequence ID" value="GAA2493739.1"/>
    <property type="molecule type" value="Genomic_DNA"/>
</dbReference>
<accession>A0ABN3M2N9</accession>
<comment type="caution">
    <text evidence="1">The sequence shown here is derived from an EMBL/GenBank/DDBJ whole genome shotgun (WGS) entry which is preliminary data.</text>
</comment>
<protein>
    <submittedName>
        <fullName evidence="1">Uncharacterized protein</fullName>
    </submittedName>
</protein>
<evidence type="ECO:0000313" key="2">
    <source>
        <dbReference type="Proteomes" id="UP001501721"/>
    </source>
</evidence>
<keyword evidence="2" id="KW-1185">Reference proteome</keyword>
<name>A0ABN3M2N9_9ACTN</name>
<dbReference type="RefSeq" id="WP_346075739.1">
    <property type="nucleotide sequence ID" value="NZ_BAAATL010000023.1"/>
</dbReference>